<evidence type="ECO:0000313" key="2">
    <source>
        <dbReference type="Proteomes" id="UP001057452"/>
    </source>
</evidence>
<reference evidence="1" key="1">
    <citation type="submission" date="2022-05" db="EMBL/GenBank/DDBJ databases">
        <title>Chromosome-level genome of Chaenocephalus aceratus.</title>
        <authorList>
            <person name="Park H."/>
        </authorList>
    </citation>
    <scope>NUCLEOTIDE SEQUENCE</scope>
    <source>
        <strain evidence="1">KU_202001</strain>
    </source>
</reference>
<protein>
    <submittedName>
        <fullName evidence="1">Uncharacterized protein</fullName>
    </submittedName>
</protein>
<evidence type="ECO:0000313" key="1">
    <source>
        <dbReference type="EMBL" id="KAI4831468.1"/>
    </source>
</evidence>
<proteinExistence type="predicted"/>
<name>A0ACB9XVP5_CHAAC</name>
<sequence>MFVSAFHPSATVKAPLPVPPQLLAIAPKLGIEEQAPNVLRQNSSPHNMAPVEAQGDTVLDEVFSLYNAQGMEKEMTWPEFQQSDFYDAERDRWIADKRKP</sequence>
<keyword evidence="2" id="KW-1185">Reference proteome</keyword>
<accession>A0ACB9XVP5</accession>
<gene>
    <name evidence="1" type="ORF">KUCAC02_001008</name>
</gene>
<dbReference type="Proteomes" id="UP001057452">
    <property type="component" value="Chromosome 2"/>
</dbReference>
<organism evidence="1 2">
    <name type="scientific">Chaenocephalus aceratus</name>
    <name type="common">Blackfin icefish</name>
    <name type="synonym">Chaenichthys aceratus</name>
    <dbReference type="NCBI Taxonomy" id="36190"/>
    <lineage>
        <taxon>Eukaryota</taxon>
        <taxon>Metazoa</taxon>
        <taxon>Chordata</taxon>
        <taxon>Craniata</taxon>
        <taxon>Vertebrata</taxon>
        <taxon>Euteleostomi</taxon>
        <taxon>Actinopterygii</taxon>
        <taxon>Neopterygii</taxon>
        <taxon>Teleostei</taxon>
        <taxon>Neoteleostei</taxon>
        <taxon>Acanthomorphata</taxon>
        <taxon>Eupercaria</taxon>
        <taxon>Perciformes</taxon>
        <taxon>Notothenioidei</taxon>
        <taxon>Channichthyidae</taxon>
        <taxon>Chaenocephalus</taxon>
    </lineage>
</organism>
<dbReference type="EMBL" id="CM043786">
    <property type="protein sequence ID" value="KAI4831468.1"/>
    <property type="molecule type" value="Genomic_DNA"/>
</dbReference>
<comment type="caution">
    <text evidence="1">The sequence shown here is derived from an EMBL/GenBank/DDBJ whole genome shotgun (WGS) entry which is preliminary data.</text>
</comment>